<keyword evidence="4" id="KW-0004">4Fe-4S</keyword>
<dbReference type="GO" id="GO:0051539">
    <property type="term" value="F:4 iron, 4 sulfur cluster binding"/>
    <property type="evidence" value="ECO:0007669"/>
    <property type="project" value="UniProtKB-KW"/>
</dbReference>
<feature type="domain" description="4Fe-4S ferredoxin-type" evidence="8">
    <location>
        <begin position="354"/>
        <end position="382"/>
    </location>
</feature>
<evidence type="ECO:0000256" key="4">
    <source>
        <dbReference type="ARBA" id="ARBA00022485"/>
    </source>
</evidence>
<keyword evidence="10" id="KW-1185">Reference proteome</keyword>
<dbReference type="InterPro" id="IPR017900">
    <property type="entry name" value="4Fe4S_Fe_S_CS"/>
</dbReference>
<evidence type="ECO:0000256" key="1">
    <source>
        <dbReference type="ARBA" id="ARBA00001966"/>
    </source>
</evidence>
<dbReference type="PANTHER" id="PTHR24960">
    <property type="entry name" value="PHOTOSYSTEM I IRON-SULFUR CENTER-RELATED"/>
    <property type="match status" value="1"/>
</dbReference>
<evidence type="ECO:0000256" key="7">
    <source>
        <dbReference type="ARBA" id="ARBA00023014"/>
    </source>
</evidence>
<gene>
    <name evidence="9" type="ORF">EV214_10923</name>
</gene>
<dbReference type="PROSITE" id="PS00198">
    <property type="entry name" value="4FE4S_FER_1"/>
    <property type="match status" value="1"/>
</dbReference>
<dbReference type="Pfam" id="PF12838">
    <property type="entry name" value="Fer4_7"/>
    <property type="match status" value="1"/>
</dbReference>
<feature type="domain" description="4Fe-4S ferredoxin-type" evidence="8">
    <location>
        <begin position="324"/>
        <end position="353"/>
    </location>
</feature>
<dbReference type="SUPFAM" id="SSF54862">
    <property type="entry name" value="4Fe-4S ferredoxins"/>
    <property type="match status" value="1"/>
</dbReference>
<dbReference type="InterPro" id="IPR050157">
    <property type="entry name" value="PSI_iron-sulfur_center"/>
</dbReference>
<protein>
    <recommendedName>
        <fullName evidence="3">Ferredoxin</fullName>
    </recommendedName>
</protein>
<comment type="caution">
    <text evidence="9">The sequence shown here is derived from an EMBL/GenBank/DDBJ whole genome shotgun (WGS) entry which is preliminary data.</text>
</comment>
<sequence>MGKAVMKLKKEVVSLIECRTYDYDVVKVSMEKSFENLGGISKFIDKGDKVLLKLNLLMKKKPEDATTTHPIFAKALAEILINYGAEVVIGDSPGGPFNMSLLRGVYKACGIEAIAEEVGAKLNDNTNTIEIKNQEGLILKKIKAIEILKQVDKVISVSKLKTHGMMMFTGAVKNMFGVVGGLEKAEYHVRMPNNDDFSNALVDICLASKPILSFMDGIVGMEGAGPSGGEPREIGAVIASSSPYHLDVVATKIIGLEPTKVPTIKRCVERGLCEGDLEDILLRGDNIENFILDDFVVPEIRSLDLLEGILPKFLREILNGLLQPKPVFIHNKCVGCSDCAKNCPPKVIEMIDKKPIVDLDGCIRCFCCQELCPVQAVEIHRPMLMKLLSKL</sequence>
<dbReference type="AlphaFoldDB" id="A0A4R2KR28"/>
<dbReference type="InterPro" id="IPR017896">
    <property type="entry name" value="4Fe4S_Fe-S-bd"/>
</dbReference>
<keyword evidence="5" id="KW-0479">Metal-binding</keyword>
<dbReference type="GO" id="GO:0046872">
    <property type="term" value="F:metal ion binding"/>
    <property type="evidence" value="ECO:0007669"/>
    <property type="project" value="UniProtKB-KW"/>
</dbReference>
<keyword evidence="6" id="KW-0408">Iron</keyword>
<reference evidence="9 10" key="1">
    <citation type="submission" date="2019-03" db="EMBL/GenBank/DDBJ databases">
        <title>Genomic Encyclopedia of Type Strains, Phase IV (KMG-IV): sequencing the most valuable type-strain genomes for metagenomic binning, comparative biology and taxonomic classification.</title>
        <authorList>
            <person name="Goeker M."/>
        </authorList>
    </citation>
    <scope>NUCLEOTIDE SEQUENCE [LARGE SCALE GENOMIC DNA]</scope>
    <source>
        <strain evidence="9 10">DSM 102940</strain>
    </source>
</reference>
<dbReference type="Pfam" id="PF04015">
    <property type="entry name" value="DUF362"/>
    <property type="match status" value="1"/>
</dbReference>
<organism evidence="9 10">
    <name type="scientific">Marinisporobacter balticus</name>
    <dbReference type="NCBI Taxonomy" id="2018667"/>
    <lineage>
        <taxon>Bacteria</taxon>
        <taxon>Bacillati</taxon>
        <taxon>Bacillota</taxon>
        <taxon>Clostridia</taxon>
        <taxon>Peptostreptococcales</taxon>
        <taxon>Thermotaleaceae</taxon>
        <taxon>Marinisporobacter</taxon>
    </lineage>
</organism>
<evidence type="ECO:0000259" key="8">
    <source>
        <dbReference type="PROSITE" id="PS51379"/>
    </source>
</evidence>
<evidence type="ECO:0000256" key="6">
    <source>
        <dbReference type="ARBA" id="ARBA00023004"/>
    </source>
</evidence>
<dbReference type="Gene3D" id="3.30.70.20">
    <property type="match status" value="1"/>
</dbReference>
<evidence type="ECO:0000256" key="3">
    <source>
        <dbReference type="ARBA" id="ARBA00013529"/>
    </source>
</evidence>
<dbReference type="Proteomes" id="UP000294919">
    <property type="component" value="Unassembled WGS sequence"/>
</dbReference>
<dbReference type="PROSITE" id="PS51379">
    <property type="entry name" value="4FE4S_FER_2"/>
    <property type="match status" value="2"/>
</dbReference>
<evidence type="ECO:0000313" key="9">
    <source>
        <dbReference type="EMBL" id="TCO75192.1"/>
    </source>
</evidence>
<name>A0A4R2KR28_9FIRM</name>
<proteinExistence type="predicted"/>
<comment type="function">
    <text evidence="2">Ferredoxins are iron-sulfur proteins that transfer electrons in a wide variety of metabolic reactions.</text>
</comment>
<evidence type="ECO:0000313" key="10">
    <source>
        <dbReference type="Proteomes" id="UP000294919"/>
    </source>
</evidence>
<dbReference type="PANTHER" id="PTHR24960:SF79">
    <property type="entry name" value="PHOTOSYSTEM I IRON-SULFUR CENTER"/>
    <property type="match status" value="1"/>
</dbReference>
<evidence type="ECO:0000256" key="5">
    <source>
        <dbReference type="ARBA" id="ARBA00022723"/>
    </source>
</evidence>
<comment type="cofactor">
    <cofactor evidence="1">
        <name>[4Fe-4S] cluster</name>
        <dbReference type="ChEBI" id="CHEBI:49883"/>
    </cofactor>
</comment>
<dbReference type="InterPro" id="IPR007160">
    <property type="entry name" value="DUF362"/>
</dbReference>
<accession>A0A4R2KR28</accession>
<evidence type="ECO:0000256" key="2">
    <source>
        <dbReference type="ARBA" id="ARBA00003532"/>
    </source>
</evidence>
<keyword evidence="7" id="KW-0411">Iron-sulfur</keyword>
<dbReference type="EMBL" id="SLWV01000009">
    <property type="protein sequence ID" value="TCO75192.1"/>
    <property type="molecule type" value="Genomic_DNA"/>
</dbReference>